<dbReference type="EMBL" id="CAXKWB010012102">
    <property type="protein sequence ID" value="CAL4103333.1"/>
    <property type="molecule type" value="Genomic_DNA"/>
</dbReference>
<dbReference type="GO" id="GO:0003824">
    <property type="term" value="F:catalytic activity"/>
    <property type="evidence" value="ECO:0007669"/>
    <property type="project" value="InterPro"/>
</dbReference>
<dbReference type="PANTHER" id="PTHR33273:SF4">
    <property type="entry name" value="ENDONUCLEASE_EXONUCLEASE_PHOSPHATASE DOMAIN-CONTAINING PROTEIN"/>
    <property type="match status" value="1"/>
</dbReference>
<name>A0AAV2QY72_MEGNR</name>
<dbReference type="InterPro" id="IPR005135">
    <property type="entry name" value="Endo/exonuclease/phosphatase"/>
</dbReference>
<dbReference type="SUPFAM" id="SSF56219">
    <property type="entry name" value="DNase I-like"/>
    <property type="match status" value="1"/>
</dbReference>
<gene>
    <name evidence="3" type="ORF">MNOR_LOCUS17534</name>
</gene>
<keyword evidence="4" id="KW-1185">Reference proteome</keyword>
<dbReference type="Proteomes" id="UP001497623">
    <property type="component" value="Unassembled WGS sequence"/>
</dbReference>
<dbReference type="InterPro" id="IPR036691">
    <property type="entry name" value="Endo/exonu/phosph_ase_sf"/>
</dbReference>
<evidence type="ECO:0000256" key="1">
    <source>
        <dbReference type="SAM" id="MobiDB-lite"/>
    </source>
</evidence>
<dbReference type="Pfam" id="PF03372">
    <property type="entry name" value="Exo_endo_phos"/>
    <property type="match status" value="1"/>
</dbReference>
<dbReference type="Gene3D" id="3.60.10.10">
    <property type="entry name" value="Endonuclease/exonuclease/phosphatase"/>
    <property type="match status" value="1"/>
</dbReference>
<feature type="compositionally biased region" description="Acidic residues" evidence="1">
    <location>
        <begin position="22"/>
        <end position="47"/>
    </location>
</feature>
<protein>
    <recommendedName>
        <fullName evidence="2">Endonuclease/exonuclease/phosphatase domain-containing protein</fullName>
    </recommendedName>
</protein>
<sequence length="367" mass="42332">MVYPMQPQPNQKKRPNLQPSYETEEETSENETVTETETEVASEEETEAASKPKKTKRHKKSKTMIKVIEKIVNKAMKTLIKEILPQILIGMTQHLFPLQSAFLNSDEKTRVMTEKINNLIQNVTTDNETEASSDSEYESTNDLDETDPNSQETRKPDDQTNLTQTQPKEKGKWIPNPQRRRKKMVRRDPKELVVLQWNCKSINAPGRYTECDNLIKAIKPHIVLLSETWLHPDKNISKFKNYNTTYRKDRPAREGGGLLMLVRDDLRHRSLQVNPIVNSMIEAQAIEIYLAHDKVNILHVYNPEQTLDLEHLDPLVDRLGRKFLIAGDFNGRHTLWDPRTNHTNNCGNNLSQYIISHPNIALATPQA</sequence>
<feature type="domain" description="Endonuclease/exonuclease/phosphatase" evidence="2">
    <location>
        <begin position="195"/>
        <end position="342"/>
    </location>
</feature>
<reference evidence="3 4" key="1">
    <citation type="submission" date="2024-05" db="EMBL/GenBank/DDBJ databases">
        <authorList>
            <person name="Wallberg A."/>
        </authorList>
    </citation>
    <scope>NUCLEOTIDE SEQUENCE [LARGE SCALE GENOMIC DNA]</scope>
</reference>
<feature type="region of interest" description="Disordered" evidence="1">
    <location>
        <begin position="1"/>
        <end position="62"/>
    </location>
</feature>
<proteinExistence type="predicted"/>
<evidence type="ECO:0000313" key="4">
    <source>
        <dbReference type="Proteomes" id="UP001497623"/>
    </source>
</evidence>
<dbReference type="PANTHER" id="PTHR33273">
    <property type="entry name" value="DOMAIN-CONTAINING PROTEIN, PUTATIVE-RELATED"/>
    <property type="match status" value="1"/>
</dbReference>
<accession>A0AAV2QY72</accession>
<feature type="compositionally biased region" description="Basic residues" evidence="1">
    <location>
        <begin position="51"/>
        <end position="62"/>
    </location>
</feature>
<dbReference type="AlphaFoldDB" id="A0AAV2QY72"/>
<comment type="caution">
    <text evidence="3">The sequence shown here is derived from an EMBL/GenBank/DDBJ whole genome shotgun (WGS) entry which is preliminary data.</text>
</comment>
<feature type="region of interest" description="Disordered" evidence="1">
    <location>
        <begin position="122"/>
        <end position="187"/>
    </location>
</feature>
<evidence type="ECO:0000313" key="3">
    <source>
        <dbReference type="EMBL" id="CAL4103333.1"/>
    </source>
</evidence>
<organism evidence="3 4">
    <name type="scientific">Meganyctiphanes norvegica</name>
    <name type="common">Northern krill</name>
    <name type="synonym">Thysanopoda norvegica</name>
    <dbReference type="NCBI Taxonomy" id="48144"/>
    <lineage>
        <taxon>Eukaryota</taxon>
        <taxon>Metazoa</taxon>
        <taxon>Ecdysozoa</taxon>
        <taxon>Arthropoda</taxon>
        <taxon>Crustacea</taxon>
        <taxon>Multicrustacea</taxon>
        <taxon>Malacostraca</taxon>
        <taxon>Eumalacostraca</taxon>
        <taxon>Eucarida</taxon>
        <taxon>Euphausiacea</taxon>
        <taxon>Euphausiidae</taxon>
        <taxon>Meganyctiphanes</taxon>
    </lineage>
</organism>
<feature type="compositionally biased region" description="Acidic residues" evidence="1">
    <location>
        <begin position="127"/>
        <end position="147"/>
    </location>
</feature>
<evidence type="ECO:0000259" key="2">
    <source>
        <dbReference type="Pfam" id="PF03372"/>
    </source>
</evidence>